<keyword evidence="1" id="KW-0614">Plasmid</keyword>
<dbReference type="EMBL" id="CP005760">
    <property type="protein sequence ID" value="AHH11601.1"/>
    <property type="molecule type" value="Genomic_DNA"/>
</dbReference>
<geneLocation type="plasmid" evidence="1">
    <name>unnamed</name>
</geneLocation>
<sequence>MRFGLEYLVTRLYIKRERFWYVYMSPDVQSKKTDGTIVDFPIFTIEDIDRSYIRAYLKKWISMKYKYNLDIEINKEGCDYFCKLKPGALIDNIVELIISDYKEVFIDSLIDKNCFYSVDEALTAFVKDFDCSQQQNTEDNLKDKVMEFYISFFEKDG</sequence>
<dbReference type="HOGENOM" id="CLU_130278_0_0_12"/>
<gene>
    <name evidence="1" type="ORF">BCO_0122900</name>
</gene>
<dbReference type="AlphaFoldDB" id="W5T2Q0"/>
<evidence type="ECO:0000313" key="1">
    <source>
        <dbReference type="EMBL" id="AHH11601.1"/>
    </source>
</evidence>
<protein>
    <submittedName>
        <fullName evidence="1">Uncharacterized protein</fullName>
    </submittedName>
</protein>
<accession>W5T2Q0</accession>
<name>W5T2Q0_9SPIR</name>
<dbReference type="RefSeq" id="WP_025408824.1">
    <property type="nucleotide sequence ID" value="NZ_CP005760.1"/>
</dbReference>
<proteinExistence type="predicted"/>
<reference evidence="1" key="1">
    <citation type="submission" date="2013-04" db="EMBL/GenBank/DDBJ databases">
        <title>Comparative Genomics of Relapsing Fever Spirochetes.</title>
        <authorList>
            <person name="Schwan T.G."/>
            <person name="Raffel S.J."/>
            <person name="Porcella S.F."/>
            <person name="Martens C.A."/>
            <person name="Bruno D.P."/>
            <person name="Ricklefs S.M."/>
            <person name="Barbian K.B."/>
        </authorList>
    </citation>
    <scope>NUCLEOTIDE SEQUENCE</scope>
    <source>
        <strain evidence="1">Co53</strain>
        <plasmid evidence="1">unnamed</plasmid>
    </source>
</reference>
<organism evidence="1">
    <name type="scientific">Borrelia coriaceae ATCC 43381</name>
    <dbReference type="NCBI Taxonomy" id="1408429"/>
    <lineage>
        <taxon>Bacteria</taxon>
        <taxon>Pseudomonadati</taxon>
        <taxon>Spirochaetota</taxon>
        <taxon>Spirochaetia</taxon>
        <taxon>Spirochaetales</taxon>
        <taxon>Borreliaceae</taxon>
        <taxon>Borrelia</taxon>
    </lineage>
</organism>